<dbReference type="GO" id="GO:0061504">
    <property type="term" value="P:cyclic threonylcarbamoyladenosine biosynthetic process"/>
    <property type="evidence" value="ECO:0007669"/>
    <property type="project" value="TreeGrafter"/>
</dbReference>
<evidence type="ECO:0000259" key="1">
    <source>
        <dbReference type="Pfam" id="PF00899"/>
    </source>
</evidence>
<dbReference type="PANTHER" id="PTHR43267">
    <property type="entry name" value="TRNA THREONYLCARBAMOYLADENOSINE DEHYDRATASE"/>
    <property type="match status" value="1"/>
</dbReference>
<evidence type="ECO:0000313" key="4">
    <source>
        <dbReference type="Proteomes" id="UP000297385"/>
    </source>
</evidence>
<protein>
    <submittedName>
        <fullName evidence="3">Uncharacterized protein</fullName>
    </submittedName>
</protein>
<evidence type="ECO:0000259" key="2">
    <source>
        <dbReference type="Pfam" id="PF14461"/>
    </source>
</evidence>
<dbReference type="GeneID" id="97309379"/>
<dbReference type="InterPro" id="IPR035985">
    <property type="entry name" value="Ubiquitin-activating_enz"/>
</dbReference>
<dbReference type="InterPro" id="IPR000594">
    <property type="entry name" value="ThiF_NAD_FAD-bd"/>
</dbReference>
<feature type="domain" description="THIF-type NAD/FAD binding fold" evidence="1">
    <location>
        <begin position="304"/>
        <end position="465"/>
    </location>
</feature>
<dbReference type="RefSeq" id="WP_134465876.1">
    <property type="nucleotide sequence ID" value="NZ_JBHMFL010000022.1"/>
</dbReference>
<organism evidence="3 4">
    <name type="scientific">Paraburkholderia dipogonis</name>
    <dbReference type="NCBI Taxonomy" id="1211383"/>
    <lineage>
        <taxon>Bacteria</taxon>
        <taxon>Pseudomonadati</taxon>
        <taxon>Pseudomonadota</taxon>
        <taxon>Betaproteobacteria</taxon>
        <taxon>Burkholderiales</taxon>
        <taxon>Burkholderiaceae</taxon>
        <taxon>Paraburkholderia</taxon>
    </lineage>
</organism>
<dbReference type="EMBL" id="SNVI01000005">
    <property type="protein sequence ID" value="TFE37347.1"/>
    <property type="molecule type" value="Genomic_DNA"/>
</dbReference>
<dbReference type="SUPFAM" id="SSF69572">
    <property type="entry name" value="Activating enzymes of the ubiquitin-like proteins"/>
    <property type="match status" value="1"/>
</dbReference>
<accession>A0A4Y8MIS1</accession>
<dbReference type="AlphaFoldDB" id="A0A4Y8MIS1"/>
<gene>
    <name evidence="3" type="ORF">E2553_38305</name>
</gene>
<dbReference type="GO" id="GO:0008641">
    <property type="term" value="F:ubiquitin-like modifier activating enzyme activity"/>
    <property type="evidence" value="ECO:0007669"/>
    <property type="project" value="InterPro"/>
</dbReference>
<comment type="caution">
    <text evidence="3">The sequence shown here is derived from an EMBL/GenBank/DDBJ whole genome shotgun (WGS) entry which is preliminary data.</text>
</comment>
<dbReference type="Gene3D" id="3.40.50.720">
    <property type="entry name" value="NAD(P)-binding Rossmann-like Domain"/>
    <property type="match status" value="1"/>
</dbReference>
<feature type="domain" description="Prokaryotic E2 family B" evidence="2">
    <location>
        <begin position="55"/>
        <end position="133"/>
    </location>
</feature>
<dbReference type="GO" id="GO:0061503">
    <property type="term" value="F:tRNA threonylcarbamoyladenosine dehydratase"/>
    <property type="evidence" value="ECO:0007669"/>
    <property type="project" value="TreeGrafter"/>
</dbReference>
<dbReference type="InterPro" id="IPR032701">
    <property type="entry name" value="Prok-E2_B_dom"/>
</dbReference>
<dbReference type="InterPro" id="IPR045886">
    <property type="entry name" value="ThiF/MoeB/HesA"/>
</dbReference>
<proteinExistence type="predicted"/>
<reference evidence="3 4" key="1">
    <citation type="submission" date="2019-03" db="EMBL/GenBank/DDBJ databases">
        <title>Complete Genome Sequence of Paraburkholderia dipogonis ICMP 19430T, a Nitrogen-fixing Symbiont of the South African Invasive Legume Dipogon lignosus in New Zealand.</title>
        <authorList>
            <person name="De Meyer S.E."/>
        </authorList>
    </citation>
    <scope>NUCLEOTIDE SEQUENCE [LARGE SCALE GENOMIC DNA]</scope>
    <source>
        <strain evidence="3 4">ICMP 19430</strain>
    </source>
</reference>
<dbReference type="Proteomes" id="UP000297385">
    <property type="component" value="Unassembled WGS sequence"/>
</dbReference>
<dbReference type="PANTHER" id="PTHR43267:SF1">
    <property type="entry name" value="TRNA THREONYLCARBAMOYLADENOSINE DEHYDRATASE"/>
    <property type="match status" value="1"/>
</dbReference>
<evidence type="ECO:0000313" key="3">
    <source>
        <dbReference type="EMBL" id="TFE37347.1"/>
    </source>
</evidence>
<dbReference type="Pfam" id="PF14461">
    <property type="entry name" value="Prok-E2_B"/>
    <property type="match status" value="1"/>
</dbReference>
<dbReference type="Pfam" id="PF00899">
    <property type="entry name" value="ThiF"/>
    <property type="match status" value="1"/>
</dbReference>
<name>A0A4Y8MIS1_9BURK</name>
<sequence length="547" mass="58824">MNADDTSGARISRSLATRGFTYRGRSLDRWYTFEGPLHVDGVDYPVRLDVDPIGQALPRISLTPIPDSLKPVAPHVSASGSLCYAASTSITLDVFDQGGQVLACVERAQLVLGQILRGELTADLEEEFFACWPAEGFCLLDFDEGSNRPVRAVVLKSADGARPMTAVTDNVPATIVKLTACGLTVDENRAVSVRRVVTAAAPRAMQDQWPPRTVADLLRWQAALDRQTRKKLETVIHAEAKTGANGVLCVVESPKFKYAFAVAFDRKAKKQTHKCSPLQLAYQSAVLPMACFRMDDAYLAQRNTPGRRTLAGKRIALIGCGTIGGYLAESLAKAGAGTGGGELALVDFDILLPQNIGRHRLGMNHLFHSKSAALAEELTRSAPSATFRPLPADAMNVDLSAVDFVIDATGEEALGHLLAQRLSGTAFRPSLSVWIEGPGTAVRALLRDSPRAACVRCLKTVDRTPIYRVVDGDLPARFAGHGCESLYVPFPATASMQAACLGAEMTVDWINGVVSPRLRTRVLDTGLRPGSEDVDAKRQASCPACRT</sequence>